<keyword evidence="3" id="KW-1185">Reference proteome</keyword>
<feature type="signal peptide" evidence="1">
    <location>
        <begin position="1"/>
        <end position="17"/>
    </location>
</feature>
<sequence>MLKFFSFFVSLSFFASAKTNWQKLKINLEFNLALTIVKSTTLARVKIAILARVKEQLLL</sequence>
<reference evidence="2 3" key="1">
    <citation type="submission" date="2017-08" db="EMBL/GenBank/DDBJ databases">
        <title>Reclassification of Bisgaard taxon 37 and 44.</title>
        <authorList>
            <person name="Christensen H."/>
        </authorList>
    </citation>
    <scope>NUCLEOTIDE SEQUENCE [LARGE SCALE GENOMIC DNA]</scope>
    <source>
        <strain evidence="2 3">B96_4</strain>
    </source>
</reference>
<evidence type="ECO:0000313" key="3">
    <source>
        <dbReference type="Proteomes" id="UP000266258"/>
    </source>
</evidence>
<organism evidence="2 3">
    <name type="scientific">Psittacicella melopsittaci</name>
    <dbReference type="NCBI Taxonomy" id="2028576"/>
    <lineage>
        <taxon>Bacteria</taxon>
        <taxon>Pseudomonadati</taxon>
        <taxon>Pseudomonadota</taxon>
        <taxon>Gammaproteobacteria</taxon>
        <taxon>Pasteurellales</taxon>
        <taxon>Psittacicellaceae</taxon>
        <taxon>Psittacicella</taxon>
    </lineage>
</organism>
<gene>
    <name evidence="2" type="ORF">CJP74_02030</name>
</gene>
<protein>
    <submittedName>
        <fullName evidence="2">Uncharacterized protein</fullName>
    </submittedName>
</protein>
<accession>A0A3A1Y835</accession>
<proteinExistence type="predicted"/>
<name>A0A3A1Y835_9GAMM</name>
<comment type="caution">
    <text evidence="2">The sequence shown here is derived from an EMBL/GenBank/DDBJ whole genome shotgun (WGS) entry which is preliminary data.</text>
</comment>
<dbReference type="Proteomes" id="UP000266258">
    <property type="component" value="Unassembled WGS sequence"/>
</dbReference>
<evidence type="ECO:0000256" key="1">
    <source>
        <dbReference type="SAM" id="SignalP"/>
    </source>
</evidence>
<dbReference type="AlphaFoldDB" id="A0A3A1Y835"/>
<dbReference type="EMBL" id="NRJH01000016">
    <property type="protein sequence ID" value="RIY33389.1"/>
    <property type="molecule type" value="Genomic_DNA"/>
</dbReference>
<evidence type="ECO:0000313" key="2">
    <source>
        <dbReference type="EMBL" id="RIY33389.1"/>
    </source>
</evidence>
<keyword evidence="1" id="KW-0732">Signal</keyword>
<feature type="chain" id="PRO_5017221255" evidence="1">
    <location>
        <begin position="18"/>
        <end position="59"/>
    </location>
</feature>